<dbReference type="Proteomes" id="UP001057452">
    <property type="component" value="Chromosome 7"/>
</dbReference>
<gene>
    <name evidence="1" type="ORF">KUCAC02_013008</name>
</gene>
<reference evidence="1" key="1">
    <citation type="submission" date="2022-05" db="EMBL/GenBank/DDBJ databases">
        <title>Chromosome-level genome of Chaenocephalus aceratus.</title>
        <authorList>
            <person name="Park H."/>
        </authorList>
    </citation>
    <scope>NUCLEOTIDE SEQUENCE</scope>
    <source>
        <strain evidence="1">KU_202001</strain>
    </source>
</reference>
<keyword evidence="2" id="KW-1185">Reference proteome</keyword>
<dbReference type="EMBL" id="CM043791">
    <property type="protein sequence ID" value="KAI4824503.1"/>
    <property type="molecule type" value="Genomic_DNA"/>
</dbReference>
<protein>
    <submittedName>
        <fullName evidence="1">Uncharacterized protein</fullName>
    </submittedName>
</protein>
<proteinExistence type="predicted"/>
<comment type="caution">
    <text evidence="1">The sequence shown here is derived from an EMBL/GenBank/DDBJ whole genome shotgun (WGS) entry which is preliminary data.</text>
</comment>
<evidence type="ECO:0000313" key="2">
    <source>
        <dbReference type="Proteomes" id="UP001057452"/>
    </source>
</evidence>
<sequence length="228" mass="24466">MGACLCKGHKELHYPMTVRQDQTVEGQPSSVEDGQNPSNGSVADKTSGYDIGQLATSSLMGVVATIKEHITKPTTLAQGRVAHLIEWKGWVEEARVGGAWANGPAGGSGGAVRPGRGSHECVVDDDGLEQPSTSLQATPQPFLSQFLLDGGSLSVPHSTVPHSTPRLMATTGGPTSSFPQRWTPFPRRPTATQDRDRPCTWTEHCHCRGLPSDTWTAAHCPRIDVFYN</sequence>
<name>A0ACB9XDF9_CHAAC</name>
<accession>A0ACB9XDF9</accession>
<organism evidence="1 2">
    <name type="scientific">Chaenocephalus aceratus</name>
    <name type="common">Blackfin icefish</name>
    <name type="synonym">Chaenichthys aceratus</name>
    <dbReference type="NCBI Taxonomy" id="36190"/>
    <lineage>
        <taxon>Eukaryota</taxon>
        <taxon>Metazoa</taxon>
        <taxon>Chordata</taxon>
        <taxon>Craniata</taxon>
        <taxon>Vertebrata</taxon>
        <taxon>Euteleostomi</taxon>
        <taxon>Actinopterygii</taxon>
        <taxon>Neopterygii</taxon>
        <taxon>Teleostei</taxon>
        <taxon>Neoteleostei</taxon>
        <taxon>Acanthomorphata</taxon>
        <taxon>Eupercaria</taxon>
        <taxon>Perciformes</taxon>
        <taxon>Notothenioidei</taxon>
        <taxon>Channichthyidae</taxon>
        <taxon>Chaenocephalus</taxon>
    </lineage>
</organism>
<evidence type="ECO:0000313" key="1">
    <source>
        <dbReference type="EMBL" id="KAI4824503.1"/>
    </source>
</evidence>